<comment type="caution">
    <text evidence="1">The sequence shown here is derived from an EMBL/GenBank/DDBJ whole genome shotgun (WGS) entry which is preliminary data.</text>
</comment>
<dbReference type="Proteomes" id="UP000768646">
    <property type="component" value="Unassembled WGS sequence"/>
</dbReference>
<keyword evidence="2" id="KW-1185">Reference proteome</keyword>
<proteinExistence type="predicted"/>
<evidence type="ECO:0000313" key="2">
    <source>
        <dbReference type="Proteomes" id="UP000768646"/>
    </source>
</evidence>
<dbReference type="EMBL" id="JABTEG010000002">
    <property type="protein sequence ID" value="KAG4305881.1"/>
    <property type="molecule type" value="Genomic_DNA"/>
</dbReference>
<organism evidence="1 2">
    <name type="scientific">Pneumocystis oryctolagi</name>
    <dbReference type="NCBI Taxonomy" id="42067"/>
    <lineage>
        <taxon>Eukaryota</taxon>
        <taxon>Fungi</taxon>
        <taxon>Dikarya</taxon>
        <taxon>Ascomycota</taxon>
        <taxon>Taphrinomycotina</taxon>
        <taxon>Pneumocystomycetes</taxon>
        <taxon>Pneumocystaceae</taxon>
        <taxon>Pneumocystis</taxon>
    </lineage>
</organism>
<evidence type="ECO:0000313" key="1">
    <source>
        <dbReference type="EMBL" id="KAG4305881.1"/>
    </source>
</evidence>
<name>A0ACB7CDM9_9ASCO</name>
<protein>
    <submittedName>
        <fullName evidence="1">Uncharacterized protein</fullName>
    </submittedName>
</protein>
<accession>A0ACB7CDM9</accession>
<gene>
    <name evidence="1" type="ORF">PORY_000791</name>
</gene>
<reference evidence="1 2" key="1">
    <citation type="journal article" date="2021" name="Commun. Biol.">
        <title>Genomic insights into the host specific adaptation of the Pneumocystis genus.</title>
        <authorList>
            <person name="Cisse O.H."/>
            <person name="Ma L."/>
            <person name="Dekker J.P."/>
            <person name="Khil P.P."/>
            <person name="Youn J.-H."/>
            <person name="Brenchley J.M."/>
            <person name="Blair R."/>
            <person name="Pahar B."/>
            <person name="Chabe M."/>
            <person name="Van Rompay K.K.A."/>
            <person name="Keesler R."/>
            <person name="Sukura A."/>
            <person name="Hirsch V."/>
            <person name="Kutty G."/>
            <person name="Liu Y."/>
            <person name="Peng L."/>
            <person name="Chen J."/>
            <person name="Song J."/>
            <person name="Weissenbacher-Lang C."/>
            <person name="Xu J."/>
            <person name="Upham N.S."/>
            <person name="Stajich J.E."/>
            <person name="Cuomo C.A."/>
            <person name="Cushion M.T."/>
            <person name="Kovacs J.A."/>
        </authorList>
    </citation>
    <scope>NUCLEOTIDE SEQUENCE [LARGE SCALE GENOMIC DNA]</scope>
    <source>
        <strain evidence="1 2">RABM</strain>
    </source>
</reference>
<sequence length="319" mass="35179">MPGRLNESSRNLVSMLEIGGAGDISLNRRWSSPIRRRSPDRSSLRSSSASDLMDPLGLVALFSQYPSTTESETQEPLEAADTAEAVDPLLFRNGSATLGSSDTESTGLYTSLASSLNLLRRREMRLREMRARVDGMAERLALMREIRSIARRTSPARASSSSASSSTAAPSESMTWPSNAVRNALRGTWLASGAFIDANGDNWLDDKTSPDQDEFPDSQHNTSHRIFANGIGPLSPSMLSSYRIIDGVLFNLDGEQVGHVSALNSDLRSCKELYDEMAMHNLFSRNRNEDGSLYLYSTIAHNETNQKRRKHSVDLCAER</sequence>